<reference evidence="2" key="1">
    <citation type="journal article" date="2023" name="Mol. Phylogenet. Evol.">
        <title>Genome-scale phylogeny and comparative genomics of the fungal order Sordariales.</title>
        <authorList>
            <person name="Hensen N."/>
            <person name="Bonometti L."/>
            <person name="Westerberg I."/>
            <person name="Brannstrom I.O."/>
            <person name="Guillou S."/>
            <person name="Cros-Aarteil S."/>
            <person name="Calhoun S."/>
            <person name="Haridas S."/>
            <person name="Kuo A."/>
            <person name="Mondo S."/>
            <person name="Pangilinan J."/>
            <person name="Riley R."/>
            <person name="LaButti K."/>
            <person name="Andreopoulos B."/>
            <person name="Lipzen A."/>
            <person name="Chen C."/>
            <person name="Yan M."/>
            <person name="Daum C."/>
            <person name="Ng V."/>
            <person name="Clum A."/>
            <person name="Steindorff A."/>
            <person name="Ohm R.A."/>
            <person name="Martin F."/>
            <person name="Silar P."/>
            <person name="Natvig D.O."/>
            <person name="Lalanne C."/>
            <person name="Gautier V."/>
            <person name="Ament-Velasquez S.L."/>
            <person name="Kruys A."/>
            <person name="Hutchinson M.I."/>
            <person name="Powell A.J."/>
            <person name="Barry K."/>
            <person name="Miller A.N."/>
            <person name="Grigoriev I.V."/>
            <person name="Debuchy R."/>
            <person name="Gladieux P."/>
            <person name="Hiltunen Thoren M."/>
            <person name="Johannesson H."/>
        </authorList>
    </citation>
    <scope>NUCLEOTIDE SEQUENCE</scope>
    <source>
        <strain evidence="2">SMH4131-1</strain>
    </source>
</reference>
<comment type="caution">
    <text evidence="2">The sequence shown here is derived from an EMBL/GenBank/DDBJ whole genome shotgun (WGS) entry which is preliminary data.</text>
</comment>
<dbReference type="EMBL" id="JAUEPO010000006">
    <property type="protein sequence ID" value="KAK3320044.1"/>
    <property type="molecule type" value="Genomic_DNA"/>
</dbReference>
<proteinExistence type="predicted"/>
<evidence type="ECO:0000256" key="1">
    <source>
        <dbReference type="SAM" id="MobiDB-lite"/>
    </source>
</evidence>
<evidence type="ECO:0000313" key="3">
    <source>
        <dbReference type="Proteomes" id="UP001286456"/>
    </source>
</evidence>
<protein>
    <submittedName>
        <fullName evidence="2">Uncharacterized protein</fullName>
    </submittedName>
</protein>
<accession>A0AAE0M6U0</accession>
<reference evidence="2" key="2">
    <citation type="submission" date="2023-06" db="EMBL/GenBank/DDBJ databases">
        <authorList>
            <consortium name="Lawrence Berkeley National Laboratory"/>
            <person name="Haridas S."/>
            <person name="Hensen N."/>
            <person name="Bonometti L."/>
            <person name="Westerberg I."/>
            <person name="Brannstrom I.O."/>
            <person name="Guillou S."/>
            <person name="Cros-Aarteil S."/>
            <person name="Calhoun S."/>
            <person name="Kuo A."/>
            <person name="Mondo S."/>
            <person name="Pangilinan J."/>
            <person name="Riley R."/>
            <person name="Labutti K."/>
            <person name="Andreopoulos B."/>
            <person name="Lipzen A."/>
            <person name="Chen C."/>
            <person name="Yanf M."/>
            <person name="Daum C."/>
            <person name="Ng V."/>
            <person name="Clum A."/>
            <person name="Steindorff A."/>
            <person name="Ohm R."/>
            <person name="Martin F."/>
            <person name="Silar P."/>
            <person name="Natvig D."/>
            <person name="Lalanne C."/>
            <person name="Gautier V."/>
            <person name="Ament-Velasquez S.L."/>
            <person name="Kruys A."/>
            <person name="Hutchinson M.I."/>
            <person name="Powell A.J."/>
            <person name="Barry K."/>
            <person name="Miller A.N."/>
            <person name="Grigoriev I.V."/>
            <person name="Debuchy R."/>
            <person name="Gladieux P."/>
            <person name="Thoren M.H."/>
            <person name="Johannesson H."/>
        </authorList>
    </citation>
    <scope>NUCLEOTIDE SEQUENCE</scope>
    <source>
        <strain evidence="2">SMH4131-1</strain>
    </source>
</reference>
<organism evidence="2 3">
    <name type="scientific">Cercophora scortea</name>
    <dbReference type="NCBI Taxonomy" id="314031"/>
    <lineage>
        <taxon>Eukaryota</taxon>
        <taxon>Fungi</taxon>
        <taxon>Dikarya</taxon>
        <taxon>Ascomycota</taxon>
        <taxon>Pezizomycotina</taxon>
        <taxon>Sordariomycetes</taxon>
        <taxon>Sordariomycetidae</taxon>
        <taxon>Sordariales</taxon>
        <taxon>Lasiosphaeriaceae</taxon>
        <taxon>Cercophora</taxon>
    </lineage>
</organism>
<keyword evidence="3" id="KW-1185">Reference proteome</keyword>
<name>A0AAE0M6U0_9PEZI</name>
<evidence type="ECO:0000313" key="2">
    <source>
        <dbReference type="EMBL" id="KAK3320044.1"/>
    </source>
</evidence>
<feature type="compositionally biased region" description="Basic residues" evidence="1">
    <location>
        <begin position="190"/>
        <end position="205"/>
    </location>
</feature>
<dbReference type="Proteomes" id="UP001286456">
    <property type="component" value="Unassembled WGS sequence"/>
</dbReference>
<feature type="region of interest" description="Disordered" evidence="1">
    <location>
        <begin position="184"/>
        <end position="205"/>
    </location>
</feature>
<dbReference type="AlphaFoldDB" id="A0AAE0M6U0"/>
<gene>
    <name evidence="2" type="ORF">B0T19DRAFT_278936</name>
</gene>
<sequence length="205" mass="23111">MLSIDEKTSRAFSPPLSSFTFSSFFSFLSRSCCLLLSVHPSSRLPSSQLTKLHSKPKLKLKVKLTSSAQSSRVHGPPHDLMRPLPHITSRSNWLPYLPSRTAHVPARQRGPETRNFLEKSRARQNAYFSLFAIGLSLTRNPPRERGKTASHSLIISRNHPHLHHSESVNTPKHAQCQLVKTPLPASAPKINRKTGKSWKISNHHR</sequence>